<dbReference type="EMBL" id="MIGC01005147">
    <property type="protein sequence ID" value="PHJ17244.1"/>
    <property type="molecule type" value="Genomic_DNA"/>
</dbReference>
<dbReference type="AlphaFoldDB" id="A0A2C6KLE4"/>
<comment type="caution">
    <text evidence="1">The sequence shown here is derived from an EMBL/GenBank/DDBJ whole genome shotgun (WGS) entry which is preliminary data.</text>
</comment>
<name>A0A2C6KLE4_9APIC</name>
<accession>A0A2C6KLE4</accession>
<proteinExistence type="predicted"/>
<dbReference type="VEuPathDB" id="ToxoDB:CSUI_008935"/>
<organism evidence="1 2">
    <name type="scientific">Cystoisospora suis</name>
    <dbReference type="NCBI Taxonomy" id="483139"/>
    <lineage>
        <taxon>Eukaryota</taxon>
        <taxon>Sar</taxon>
        <taxon>Alveolata</taxon>
        <taxon>Apicomplexa</taxon>
        <taxon>Conoidasida</taxon>
        <taxon>Coccidia</taxon>
        <taxon>Eucoccidiorida</taxon>
        <taxon>Eimeriorina</taxon>
        <taxon>Sarcocystidae</taxon>
        <taxon>Cystoisospora</taxon>
    </lineage>
</organism>
<gene>
    <name evidence="1" type="ORF">CSUI_008935</name>
</gene>
<dbReference type="Proteomes" id="UP000221165">
    <property type="component" value="Unassembled WGS sequence"/>
</dbReference>
<keyword evidence="2" id="KW-1185">Reference proteome</keyword>
<evidence type="ECO:0000313" key="2">
    <source>
        <dbReference type="Proteomes" id="UP000221165"/>
    </source>
</evidence>
<protein>
    <submittedName>
        <fullName evidence="1">Uncharacterized protein</fullName>
    </submittedName>
</protein>
<dbReference type="GeneID" id="94432265"/>
<sequence length="662" mass="74626">MGTPVPANYYIYPSPKEELQPAPLFVAGTLFLSPLTISSVIHIDCPPRPPVIQFEKFRLPVAPSLFSGRMWQVLCSRDGRVFPMGNLEMETSTGTSGGAGGDKRDLLHSTAAVRGPRLSVSLFSSDKLIIVFLGLLGLLLSDALAPSLAFPSNLARVVVYCGTGEDGQKICDAYIPSNHRVQREFSYREGSNQEIVFDVEMCTALEGYLYRVEDGRPAQHFLYSLMEKIRNDIERMRGPIQTFSGRMAGGERVEWPDDLRSDLGDRSEENVDASTDPYGALRAGMYLFDCVEGPPVRCSVTLPPATRKHRRYERTNRYGETMLFNLIWDAEYNEHLGEGTPAEEFLYYVTEFLTEQWDEGGLQPGSHAFYLSLLDGLRSHDHGRQLDFEPYNEWLRAVIKFFCGGSPGERFCRVELPPNRRVNEVARLNKGTEDEIKFVLDMGTELQVYLNGDDAERRSTAHEILDRLMVAVQEEIARVHGSVHDLKDEFSGAALMDWPPPLQSDLGEPSEGPPALEEQGPAEIVRVGYYHYQCHGGRRVTCFVILPLTNRVQRTFVRSRGTPDQITFKVQWDRDFDDLVSADFSVWRKFLEHVLDDLTYSWRFTQGSVDGMRYGDDLDIQVRELQQALGGTTYVDIPAEMSPEDLGDIVVRYVAGEGPIVE</sequence>
<evidence type="ECO:0000313" key="1">
    <source>
        <dbReference type="EMBL" id="PHJ17244.1"/>
    </source>
</evidence>
<reference evidence="1 2" key="1">
    <citation type="journal article" date="2017" name="Int. J. Parasitol.">
        <title>The genome of the protozoan parasite Cystoisospora suis and a reverse vaccinology approach to identify vaccine candidates.</title>
        <authorList>
            <person name="Palmieri N."/>
            <person name="Shrestha A."/>
            <person name="Ruttkowski B."/>
            <person name="Beck T."/>
            <person name="Vogl C."/>
            <person name="Tomley F."/>
            <person name="Blake D.P."/>
            <person name="Joachim A."/>
        </authorList>
    </citation>
    <scope>NUCLEOTIDE SEQUENCE [LARGE SCALE GENOMIC DNA]</scope>
    <source>
        <strain evidence="1 2">Wien I</strain>
    </source>
</reference>
<dbReference type="RefSeq" id="XP_067918969.1">
    <property type="nucleotide sequence ID" value="XM_068069054.1"/>
</dbReference>